<dbReference type="Proteomes" id="UP000559256">
    <property type="component" value="Unassembled WGS sequence"/>
</dbReference>
<dbReference type="AlphaFoldDB" id="A0A8H5CEA8"/>
<organism evidence="2 3">
    <name type="scientific">Tetrapyrgos nigripes</name>
    <dbReference type="NCBI Taxonomy" id="182062"/>
    <lineage>
        <taxon>Eukaryota</taxon>
        <taxon>Fungi</taxon>
        <taxon>Dikarya</taxon>
        <taxon>Basidiomycota</taxon>
        <taxon>Agaricomycotina</taxon>
        <taxon>Agaricomycetes</taxon>
        <taxon>Agaricomycetidae</taxon>
        <taxon>Agaricales</taxon>
        <taxon>Marasmiineae</taxon>
        <taxon>Marasmiaceae</taxon>
        <taxon>Tetrapyrgos</taxon>
    </lineage>
</organism>
<reference evidence="2 3" key="1">
    <citation type="journal article" date="2020" name="ISME J.">
        <title>Uncovering the hidden diversity of litter-decomposition mechanisms in mushroom-forming fungi.</title>
        <authorList>
            <person name="Floudas D."/>
            <person name="Bentzer J."/>
            <person name="Ahren D."/>
            <person name="Johansson T."/>
            <person name="Persson P."/>
            <person name="Tunlid A."/>
        </authorList>
    </citation>
    <scope>NUCLEOTIDE SEQUENCE [LARGE SCALE GENOMIC DNA]</scope>
    <source>
        <strain evidence="2 3">CBS 291.85</strain>
    </source>
</reference>
<accession>A0A8H5CEA8</accession>
<evidence type="ECO:0000313" key="2">
    <source>
        <dbReference type="EMBL" id="KAF5340145.1"/>
    </source>
</evidence>
<name>A0A8H5CEA8_9AGAR</name>
<comment type="caution">
    <text evidence="2">The sequence shown here is derived from an EMBL/GenBank/DDBJ whole genome shotgun (WGS) entry which is preliminary data.</text>
</comment>
<evidence type="ECO:0000256" key="1">
    <source>
        <dbReference type="SAM" id="MobiDB-lite"/>
    </source>
</evidence>
<sequence length="113" mass="12252">MAFGCIEPIDCMGLLSFRGAISAVVEFMTVIFDGLARVDWEKELEMAFGCMEPVDCISLLSFRGAISAIVEFTTVNLDGTLSSFRLPRDSETGAEPLSRSPVPSYGPARAHTQ</sequence>
<dbReference type="EMBL" id="JAACJM010000178">
    <property type="protein sequence ID" value="KAF5340145.1"/>
    <property type="molecule type" value="Genomic_DNA"/>
</dbReference>
<keyword evidence="3" id="KW-1185">Reference proteome</keyword>
<feature type="region of interest" description="Disordered" evidence="1">
    <location>
        <begin position="85"/>
        <end position="113"/>
    </location>
</feature>
<evidence type="ECO:0000313" key="3">
    <source>
        <dbReference type="Proteomes" id="UP000559256"/>
    </source>
</evidence>
<gene>
    <name evidence="2" type="ORF">D9758_016864</name>
</gene>
<protein>
    <submittedName>
        <fullName evidence="2">Uncharacterized protein</fullName>
    </submittedName>
</protein>
<proteinExistence type="predicted"/>